<name>A0A7W0CUT5_9ACTN</name>
<evidence type="ECO:0000259" key="2">
    <source>
        <dbReference type="Pfam" id="PF14534"/>
    </source>
</evidence>
<dbReference type="InterPro" id="IPR036291">
    <property type="entry name" value="NAD(P)-bd_dom_sf"/>
</dbReference>
<feature type="domain" description="6-phosphogluconate dehydrogenase NADP-binding" evidence="1">
    <location>
        <begin position="1"/>
        <end position="46"/>
    </location>
</feature>
<organism evidence="4 5">
    <name type="scientific">Nonomuraea soli</name>
    <dbReference type="NCBI Taxonomy" id="1032476"/>
    <lineage>
        <taxon>Bacteria</taxon>
        <taxon>Bacillati</taxon>
        <taxon>Actinomycetota</taxon>
        <taxon>Actinomycetes</taxon>
        <taxon>Streptosporangiales</taxon>
        <taxon>Streptosporangiaceae</taxon>
        <taxon>Nonomuraea</taxon>
    </lineage>
</organism>
<keyword evidence="5" id="KW-1185">Reference proteome</keyword>
<dbReference type="SUPFAM" id="SSF54427">
    <property type="entry name" value="NTF2-like"/>
    <property type="match status" value="1"/>
</dbReference>
<dbReference type="InterPro" id="IPR027843">
    <property type="entry name" value="DUF4440"/>
</dbReference>
<dbReference type="RefSeq" id="WP_220134742.1">
    <property type="nucleotide sequence ID" value="NZ_BAABAM010000015.1"/>
</dbReference>
<feature type="domain" description="3-hydroxyisobutyrate dehydrogenase-like NAD-binding" evidence="3">
    <location>
        <begin position="50"/>
        <end position="170"/>
    </location>
</feature>
<evidence type="ECO:0000259" key="1">
    <source>
        <dbReference type="Pfam" id="PF03446"/>
    </source>
</evidence>
<dbReference type="InterPro" id="IPR008927">
    <property type="entry name" value="6-PGluconate_DH-like_C_sf"/>
</dbReference>
<reference evidence="4 5" key="1">
    <citation type="submission" date="2020-07" db="EMBL/GenBank/DDBJ databases">
        <title>Genomic Encyclopedia of Type Strains, Phase IV (KMG-IV): sequencing the most valuable type-strain genomes for metagenomic binning, comparative biology and taxonomic classification.</title>
        <authorList>
            <person name="Goeker M."/>
        </authorList>
    </citation>
    <scope>NUCLEOTIDE SEQUENCE [LARGE SCALE GENOMIC DNA]</scope>
    <source>
        <strain evidence="4 5">DSM 45533</strain>
    </source>
</reference>
<dbReference type="Gene3D" id="1.10.1040.10">
    <property type="entry name" value="N-(1-d-carboxylethyl)-l-norvaline Dehydrogenase, domain 2"/>
    <property type="match status" value="1"/>
</dbReference>
<dbReference type="Pfam" id="PF14534">
    <property type="entry name" value="DUF4440"/>
    <property type="match status" value="1"/>
</dbReference>
<dbReference type="InterPro" id="IPR032710">
    <property type="entry name" value="NTF2-like_dom_sf"/>
</dbReference>
<evidence type="ECO:0000259" key="3">
    <source>
        <dbReference type="Pfam" id="PF14833"/>
    </source>
</evidence>
<dbReference type="Pfam" id="PF14833">
    <property type="entry name" value="NAD_binding_11"/>
    <property type="match status" value="1"/>
</dbReference>
<dbReference type="Pfam" id="PF03446">
    <property type="entry name" value="NAD_binding_2"/>
    <property type="match status" value="1"/>
</dbReference>
<dbReference type="PANTHER" id="PTHR43060">
    <property type="entry name" value="3-HYDROXYISOBUTYRATE DEHYDROGENASE-LIKE 1, MITOCHONDRIAL-RELATED"/>
    <property type="match status" value="1"/>
</dbReference>
<dbReference type="InterPro" id="IPR006115">
    <property type="entry name" value="6PGDH_NADP-bd"/>
</dbReference>
<sequence>MIDAPVSGSVSMAEAASLTVMVGASAEQYERIRPLLATLSAAQHHVGPAGAGSAAKLAVNTVLAALNQATAEGLLMAEATGLDLAAFYGVLRDSAAGAPYVGYKQKAFLAPETAEIAAPMSLIRKDLGLALDLARGRRLTLPVSEAAYALLEETVAAGLGHRDMAGVLEALRRRPHPLDGTRQHQGNPGMTDAAPGCADIETTIRSLEDARYAAMTAGDVEAFIALAHPDLTYTHSDGEVDTLASYAGKLRSGHYVYHRVEHQVDRIVVAGDTAIVVGRMHADITAGGHAKRLANLVMAVWTRKDGRWLLLGFQPTPSPAATR</sequence>
<evidence type="ECO:0000313" key="5">
    <source>
        <dbReference type="Proteomes" id="UP000530928"/>
    </source>
</evidence>
<dbReference type="InterPro" id="IPR013328">
    <property type="entry name" value="6PGD_dom2"/>
</dbReference>
<dbReference type="SUPFAM" id="SSF51735">
    <property type="entry name" value="NAD(P)-binding Rossmann-fold domains"/>
    <property type="match status" value="1"/>
</dbReference>
<accession>A0A7W0CUT5</accession>
<dbReference type="Gene3D" id="3.40.50.720">
    <property type="entry name" value="NAD(P)-binding Rossmann-like Domain"/>
    <property type="match status" value="1"/>
</dbReference>
<dbReference type="GO" id="GO:0050661">
    <property type="term" value="F:NADP binding"/>
    <property type="evidence" value="ECO:0007669"/>
    <property type="project" value="InterPro"/>
</dbReference>
<dbReference type="EMBL" id="JACDUR010000013">
    <property type="protein sequence ID" value="MBA2897711.1"/>
    <property type="molecule type" value="Genomic_DNA"/>
</dbReference>
<dbReference type="PANTHER" id="PTHR43060:SF15">
    <property type="entry name" value="3-HYDROXYISOBUTYRATE DEHYDROGENASE-LIKE 1, MITOCHONDRIAL-RELATED"/>
    <property type="match status" value="1"/>
</dbReference>
<dbReference type="GO" id="GO:0051287">
    <property type="term" value="F:NAD binding"/>
    <property type="evidence" value="ECO:0007669"/>
    <property type="project" value="InterPro"/>
</dbReference>
<proteinExistence type="predicted"/>
<dbReference type="InterPro" id="IPR029154">
    <property type="entry name" value="HIBADH-like_NADP-bd"/>
</dbReference>
<dbReference type="AlphaFoldDB" id="A0A7W0CUT5"/>
<dbReference type="Gene3D" id="3.10.450.50">
    <property type="match status" value="1"/>
</dbReference>
<dbReference type="SUPFAM" id="SSF48179">
    <property type="entry name" value="6-phosphogluconate dehydrogenase C-terminal domain-like"/>
    <property type="match status" value="1"/>
</dbReference>
<comment type="caution">
    <text evidence="4">The sequence shown here is derived from an EMBL/GenBank/DDBJ whole genome shotgun (WGS) entry which is preliminary data.</text>
</comment>
<dbReference type="Proteomes" id="UP000530928">
    <property type="component" value="Unassembled WGS sequence"/>
</dbReference>
<gene>
    <name evidence="4" type="ORF">HNR30_009117</name>
</gene>
<evidence type="ECO:0000313" key="4">
    <source>
        <dbReference type="EMBL" id="MBA2897711.1"/>
    </source>
</evidence>
<feature type="domain" description="DUF4440" evidence="2">
    <location>
        <begin position="204"/>
        <end position="310"/>
    </location>
</feature>
<protein>
    <submittedName>
        <fullName evidence="4">Uncharacterized protein (TIGR02246 family)</fullName>
    </submittedName>
</protein>